<proteinExistence type="predicted"/>
<feature type="compositionally biased region" description="Polar residues" evidence="1">
    <location>
        <begin position="124"/>
        <end position="138"/>
    </location>
</feature>
<gene>
    <name evidence="2" type="ORF">KUDE01_023119</name>
</gene>
<protein>
    <submittedName>
        <fullName evidence="2">Translation initiation factor IF-2</fullName>
    </submittedName>
</protein>
<evidence type="ECO:0000256" key="1">
    <source>
        <dbReference type="SAM" id="MobiDB-lite"/>
    </source>
</evidence>
<dbReference type="EMBL" id="JASDAP010000023">
    <property type="protein sequence ID" value="KAK1882335.1"/>
    <property type="molecule type" value="Genomic_DNA"/>
</dbReference>
<accession>A0AAD9F1L2</accession>
<sequence length="146" mass="15871">AEAPHNMTAFTGPTPSSSRTLEHWNTPRSSSPPSYRQSPVISKPSSLNTPAQLPHPLLAPNPNPPPHLNPSSPNSYIIHNPYRRPTLPRAPHQPAARTDQPSTSASQKITDPPAASAYSPSPCFYTSTPQDTPQNTTHNHQDRPQP</sequence>
<organism evidence="2 3">
    <name type="scientific">Dissostichus eleginoides</name>
    <name type="common">Patagonian toothfish</name>
    <name type="synonym">Dissostichus amissus</name>
    <dbReference type="NCBI Taxonomy" id="100907"/>
    <lineage>
        <taxon>Eukaryota</taxon>
        <taxon>Metazoa</taxon>
        <taxon>Chordata</taxon>
        <taxon>Craniata</taxon>
        <taxon>Vertebrata</taxon>
        <taxon>Euteleostomi</taxon>
        <taxon>Actinopterygii</taxon>
        <taxon>Neopterygii</taxon>
        <taxon>Teleostei</taxon>
        <taxon>Neoteleostei</taxon>
        <taxon>Acanthomorphata</taxon>
        <taxon>Eupercaria</taxon>
        <taxon>Perciformes</taxon>
        <taxon>Notothenioidei</taxon>
        <taxon>Nototheniidae</taxon>
        <taxon>Dissostichus</taxon>
    </lineage>
</organism>
<dbReference type="GO" id="GO:0003743">
    <property type="term" value="F:translation initiation factor activity"/>
    <property type="evidence" value="ECO:0007669"/>
    <property type="project" value="UniProtKB-KW"/>
</dbReference>
<feature type="compositionally biased region" description="Pro residues" evidence="1">
    <location>
        <begin position="57"/>
        <end position="68"/>
    </location>
</feature>
<reference evidence="2" key="1">
    <citation type="submission" date="2023-04" db="EMBL/GenBank/DDBJ databases">
        <title>Chromosome-level genome of Chaenocephalus aceratus.</title>
        <authorList>
            <person name="Park H."/>
        </authorList>
    </citation>
    <scope>NUCLEOTIDE SEQUENCE</scope>
    <source>
        <strain evidence="2">DE</strain>
        <tissue evidence="2">Muscle</tissue>
    </source>
</reference>
<dbReference type="Proteomes" id="UP001228049">
    <property type="component" value="Unassembled WGS sequence"/>
</dbReference>
<feature type="compositionally biased region" description="Polar residues" evidence="1">
    <location>
        <begin position="99"/>
        <end position="109"/>
    </location>
</feature>
<evidence type="ECO:0000313" key="2">
    <source>
        <dbReference type="EMBL" id="KAK1882335.1"/>
    </source>
</evidence>
<evidence type="ECO:0000313" key="3">
    <source>
        <dbReference type="Proteomes" id="UP001228049"/>
    </source>
</evidence>
<feature type="region of interest" description="Disordered" evidence="1">
    <location>
        <begin position="1"/>
        <end position="146"/>
    </location>
</feature>
<feature type="compositionally biased region" description="Polar residues" evidence="1">
    <location>
        <begin position="8"/>
        <end position="19"/>
    </location>
</feature>
<dbReference type="AlphaFoldDB" id="A0AAD9F1L2"/>
<feature type="compositionally biased region" description="Low complexity" evidence="1">
    <location>
        <begin position="27"/>
        <end position="39"/>
    </location>
</feature>
<comment type="caution">
    <text evidence="2">The sequence shown here is derived from an EMBL/GenBank/DDBJ whole genome shotgun (WGS) entry which is preliminary data.</text>
</comment>
<keyword evidence="2" id="KW-0648">Protein biosynthesis</keyword>
<keyword evidence="3" id="KW-1185">Reference proteome</keyword>
<feature type="compositionally biased region" description="Low complexity" evidence="1">
    <location>
        <begin position="112"/>
        <end position="122"/>
    </location>
</feature>
<name>A0AAD9F1L2_DISEL</name>
<feature type="non-terminal residue" evidence="2">
    <location>
        <position position="1"/>
    </location>
</feature>
<keyword evidence="2" id="KW-0396">Initiation factor</keyword>